<keyword evidence="9 12" id="KW-0067">ATP-binding</keyword>
<dbReference type="Gene3D" id="3.30.1330.10">
    <property type="entry name" value="PurM-like, N-terminal domain"/>
    <property type="match status" value="2"/>
</dbReference>
<dbReference type="Pfam" id="PF18076">
    <property type="entry name" value="FGAR-AT_N"/>
    <property type="match status" value="1"/>
</dbReference>
<accession>A0A1I0QFH4</accession>
<dbReference type="PANTHER" id="PTHR10099:SF1">
    <property type="entry name" value="PHOSPHORIBOSYLFORMYLGLYCINAMIDINE SYNTHASE"/>
    <property type="match status" value="1"/>
</dbReference>
<comment type="subcellular location">
    <subcellularLocation>
        <location evidence="1 12">Cytoplasm</location>
    </subcellularLocation>
</comment>
<evidence type="ECO:0000256" key="2">
    <source>
        <dbReference type="ARBA" id="ARBA00004920"/>
    </source>
</evidence>
<evidence type="ECO:0000259" key="13">
    <source>
        <dbReference type="Pfam" id="PF02769"/>
    </source>
</evidence>
<dbReference type="Pfam" id="PF18072">
    <property type="entry name" value="FGAR-AT_linker"/>
    <property type="match status" value="1"/>
</dbReference>
<dbReference type="EMBL" id="FOIQ01000006">
    <property type="protein sequence ID" value="SEW25651.1"/>
    <property type="molecule type" value="Genomic_DNA"/>
</dbReference>
<keyword evidence="6 12" id="KW-0479">Metal-binding</keyword>
<dbReference type="NCBIfam" id="NF003672">
    <property type="entry name" value="PRK05297.1"/>
    <property type="match status" value="1"/>
</dbReference>
<keyword evidence="8 12" id="KW-0658">Purine biosynthesis</keyword>
<evidence type="ECO:0000256" key="11">
    <source>
        <dbReference type="ARBA" id="ARBA00022962"/>
    </source>
</evidence>
<feature type="domain" description="PurM-like C-terminal" evidence="13">
    <location>
        <begin position="819"/>
        <end position="945"/>
    </location>
</feature>
<dbReference type="InterPro" id="IPR036921">
    <property type="entry name" value="PurM-like_N_sf"/>
</dbReference>
<protein>
    <recommendedName>
        <fullName evidence="12">Phosphoribosylformylglycinamidine synthase</fullName>
        <shortName evidence="12">FGAM synthase</shortName>
        <shortName evidence="12">FGAMS</shortName>
        <ecNumber evidence="12">6.3.5.3</ecNumber>
    </recommendedName>
    <alternativeName>
        <fullName evidence="12">Formylglycinamide ribonucleotide amidotransferase</fullName>
        <shortName evidence="12">FGAR amidotransferase</shortName>
        <shortName evidence="12">FGAR-AT</shortName>
    </alternativeName>
</protein>
<dbReference type="SMART" id="SM01211">
    <property type="entry name" value="GATase_5"/>
    <property type="match status" value="1"/>
</dbReference>
<dbReference type="InterPro" id="IPR010918">
    <property type="entry name" value="PurM-like_C_dom"/>
</dbReference>
<feature type="active site" description="Nucleophile" evidence="12">
    <location>
        <position position="1118"/>
    </location>
</feature>
<dbReference type="FunFam" id="3.40.50.880:FF:000055">
    <property type="entry name" value="Phosphoribosylformylglycinamidine synthase"/>
    <property type="match status" value="1"/>
</dbReference>
<dbReference type="InterPro" id="IPR041609">
    <property type="entry name" value="PurL_linker"/>
</dbReference>
<comment type="pathway">
    <text evidence="2 12">Purine metabolism; IMP biosynthesis via de novo pathway; 5-amino-1-(5-phospho-D-ribosyl)imidazole from N(2)-formyl-N(1)-(5-phospho-D-ribosyl)glycinamide: step 1/2.</text>
</comment>
<dbReference type="InterPro" id="IPR029062">
    <property type="entry name" value="Class_I_gatase-like"/>
</dbReference>
<evidence type="ECO:0000256" key="10">
    <source>
        <dbReference type="ARBA" id="ARBA00022842"/>
    </source>
</evidence>
<gene>
    <name evidence="12" type="primary">purL</name>
    <name evidence="17" type="ORF">SAMN04487850_2416</name>
</gene>
<feature type="domain" description="FGAR-AT PurM N-terminal-like" evidence="16">
    <location>
        <begin position="631"/>
        <end position="784"/>
    </location>
</feature>
<keyword evidence="18" id="KW-1185">Reference proteome</keyword>
<dbReference type="Proteomes" id="UP000199373">
    <property type="component" value="Unassembled WGS sequence"/>
</dbReference>
<evidence type="ECO:0000256" key="5">
    <source>
        <dbReference type="ARBA" id="ARBA00022598"/>
    </source>
</evidence>
<reference evidence="17 18" key="1">
    <citation type="submission" date="2016-10" db="EMBL/GenBank/DDBJ databases">
        <authorList>
            <person name="de Groot N.N."/>
        </authorList>
    </citation>
    <scope>NUCLEOTIDE SEQUENCE [LARGE SCALE GENOMIC DNA]</scope>
    <source>
        <strain evidence="17 18">TC2-24</strain>
    </source>
</reference>
<dbReference type="GO" id="GO:0005524">
    <property type="term" value="F:ATP binding"/>
    <property type="evidence" value="ECO:0007669"/>
    <property type="project" value="UniProtKB-UniRule"/>
</dbReference>
<evidence type="ECO:0000256" key="4">
    <source>
        <dbReference type="ARBA" id="ARBA00022490"/>
    </source>
</evidence>
<feature type="domain" description="PurM-like C-terminal" evidence="13">
    <location>
        <begin position="417"/>
        <end position="570"/>
    </location>
</feature>
<dbReference type="Pfam" id="PF13507">
    <property type="entry name" value="GATase_5"/>
    <property type="match status" value="1"/>
</dbReference>
<dbReference type="SUPFAM" id="SSF55326">
    <property type="entry name" value="PurM N-terminal domain-like"/>
    <property type="match status" value="2"/>
</dbReference>
<evidence type="ECO:0000313" key="18">
    <source>
        <dbReference type="Proteomes" id="UP000199373"/>
    </source>
</evidence>
<evidence type="ECO:0000259" key="16">
    <source>
        <dbReference type="Pfam" id="PF22689"/>
    </source>
</evidence>
<dbReference type="InterPro" id="IPR036676">
    <property type="entry name" value="PurM-like_C_sf"/>
</dbReference>
<dbReference type="GO" id="GO:0005737">
    <property type="term" value="C:cytoplasm"/>
    <property type="evidence" value="ECO:0007669"/>
    <property type="project" value="UniProtKB-SubCell"/>
</dbReference>
<organism evidence="17 18">
    <name type="scientific">Prevotella aff. ruminicola Tc2-24</name>
    <dbReference type="NCBI Taxonomy" id="81582"/>
    <lineage>
        <taxon>Bacteria</taxon>
        <taxon>Pseudomonadati</taxon>
        <taxon>Bacteroidota</taxon>
        <taxon>Bacteroidia</taxon>
        <taxon>Bacteroidales</taxon>
        <taxon>Prevotellaceae</taxon>
        <taxon>Prevotella</taxon>
    </lineage>
</organism>
<evidence type="ECO:0000256" key="6">
    <source>
        <dbReference type="ARBA" id="ARBA00022723"/>
    </source>
</evidence>
<feature type="domain" description="Phosphoribosylformylglycinamidine synthase linker" evidence="14">
    <location>
        <begin position="143"/>
        <end position="192"/>
    </location>
</feature>
<dbReference type="PANTHER" id="PTHR10099">
    <property type="entry name" value="PHOSPHORIBOSYLFORMYLGLYCINAMIDINE SYNTHASE"/>
    <property type="match status" value="1"/>
</dbReference>
<evidence type="ECO:0000256" key="12">
    <source>
        <dbReference type="HAMAP-Rule" id="MF_00419"/>
    </source>
</evidence>
<name>A0A1I0QFH4_9BACT</name>
<dbReference type="InterPro" id="IPR055181">
    <property type="entry name" value="FGAR-AT_PurM_N-like"/>
</dbReference>
<evidence type="ECO:0000256" key="8">
    <source>
        <dbReference type="ARBA" id="ARBA00022755"/>
    </source>
</evidence>
<evidence type="ECO:0000256" key="3">
    <source>
        <dbReference type="ARBA" id="ARBA00008608"/>
    </source>
</evidence>
<comment type="similarity">
    <text evidence="3 12">In the N-terminal section; belongs to the FGAMS family.</text>
</comment>
<dbReference type="FunFam" id="3.30.1330.10:FF:000016">
    <property type="entry name" value="Phosphoribosylformylglycinamidine synthase"/>
    <property type="match status" value="1"/>
</dbReference>
<dbReference type="SUPFAM" id="SSF109736">
    <property type="entry name" value="FGAM synthase PurL, linker domain"/>
    <property type="match status" value="1"/>
</dbReference>
<dbReference type="Pfam" id="PF02769">
    <property type="entry name" value="AIRS_C"/>
    <property type="match status" value="2"/>
</dbReference>
<feature type="active site" evidence="12">
    <location>
        <position position="1230"/>
    </location>
</feature>
<keyword evidence="7 12" id="KW-0547">Nucleotide-binding</keyword>
<evidence type="ECO:0000313" key="17">
    <source>
        <dbReference type="EMBL" id="SEW25651.1"/>
    </source>
</evidence>
<dbReference type="InterPro" id="IPR036604">
    <property type="entry name" value="PurS-like_sf"/>
</dbReference>
<comment type="function">
    <text evidence="12">Phosphoribosylformylglycinamidine synthase involved in the purines biosynthetic pathway. Catalyzes the ATP-dependent conversion of formylglycinamide ribonucleotide (FGAR) and glutamine to yield formylglycinamidine ribonucleotide (FGAM) and glutamate.</text>
</comment>
<proteinExistence type="inferred from homology"/>
<evidence type="ECO:0000256" key="1">
    <source>
        <dbReference type="ARBA" id="ARBA00004496"/>
    </source>
</evidence>
<dbReference type="Gene3D" id="3.90.650.10">
    <property type="entry name" value="PurM-like C-terminal domain"/>
    <property type="match status" value="2"/>
</dbReference>
<evidence type="ECO:0000259" key="15">
    <source>
        <dbReference type="Pfam" id="PF18076"/>
    </source>
</evidence>
<feature type="binding site" evidence="12">
    <location>
        <position position="661"/>
    </location>
    <ligand>
        <name>Mg(2+)</name>
        <dbReference type="ChEBI" id="CHEBI:18420"/>
    </ligand>
</feature>
<feature type="binding site" evidence="12">
    <location>
        <position position="867"/>
    </location>
    <ligand>
        <name>ATP</name>
        <dbReference type="ChEBI" id="CHEBI:30616"/>
    </ligand>
</feature>
<evidence type="ECO:0000256" key="9">
    <source>
        <dbReference type="ARBA" id="ARBA00022840"/>
    </source>
</evidence>
<feature type="active site" evidence="12">
    <location>
        <position position="1228"/>
    </location>
</feature>
<dbReference type="EC" id="6.3.5.3" evidence="12"/>
<dbReference type="PROSITE" id="PS51273">
    <property type="entry name" value="GATASE_TYPE_1"/>
    <property type="match status" value="1"/>
</dbReference>
<comment type="caution">
    <text evidence="12">Lacks conserved residue(s) required for the propagation of feature annotation.</text>
</comment>
<evidence type="ECO:0000259" key="14">
    <source>
        <dbReference type="Pfam" id="PF18072"/>
    </source>
</evidence>
<dbReference type="SUPFAM" id="SSF82697">
    <property type="entry name" value="PurS-like"/>
    <property type="match status" value="1"/>
</dbReference>
<comment type="subunit">
    <text evidence="12">Monomer.</text>
</comment>
<dbReference type="CDD" id="cd01740">
    <property type="entry name" value="GATase1_FGAR_AT"/>
    <property type="match status" value="1"/>
</dbReference>
<dbReference type="GO" id="GO:0006189">
    <property type="term" value="P:'de novo' IMP biosynthetic process"/>
    <property type="evidence" value="ECO:0007669"/>
    <property type="project" value="UniProtKB-UniRule"/>
</dbReference>
<dbReference type="InterPro" id="IPR040707">
    <property type="entry name" value="FGAR-AT_N"/>
</dbReference>
<dbReference type="GO" id="GO:0046872">
    <property type="term" value="F:metal ion binding"/>
    <property type="evidence" value="ECO:0007669"/>
    <property type="project" value="UniProtKB-KW"/>
</dbReference>
<dbReference type="AlphaFoldDB" id="A0A1I0QFH4"/>
<dbReference type="Gene3D" id="1.10.8.750">
    <property type="entry name" value="Phosphoribosylformylglycinamidine synthase, linker domain"/>
    <property type="match status" value="1"/>
</dbReference>
<dbReference type="UniPathway" id="UPA00074">
    <property type="reaction ID" value="UER00128"/>
</dbReference>
<evidence type="ECO:0000256" key="7">
    <source>
        <dbReference type="ARBA" id="ARBA00022741"/>
    </source>
</evidence>
<keyword evidence="10 12" id="KW-0460">Magnesium</keyword>
<sequence>MLFAHLFVPLCPNFKNTIKQGMILFFKTPQKSVIATQVDHQLKQDEVKELCWLYGDAELLSDETLSGYYVGPRREMVTPWSTNAVEITQNMGLSGILRIEEYFPVDTENADHDPMLQRMYKGLNQDIFTISIMPEPIKYVENLEEYNEQEGLALSPEEIEYLHKIEKANGRPLTDSEIFGFAQINSEHCRHKIFGGIFIIDGEEKESSLFAMIKKTTQENPNKILSAYKDNVAFAQGPVVEQFAPADQSTSDYFRVKDIESVISLKAETHNFPTTVEPFNGAATGTGGEIRDRMGGGVGSWPIAGTAVYMTAYPRLTDDDKLTRDWENILPVRQWLYQTPEQILIKASNGASDFGNKFGQPLICGSVLTFEHQERPQIGEQNSGEPNDTKYAYDKVIMLAGGVGYGTKRDCLKKEPQKGNKIVVVGGDNYRIGLGGGSVSSVDTGRYNNGIELNAIQRANPEMQKRAYNLVRALCEEDVNPVVSIHDHGSAGHLNCLSELVEECGGEVDMTKLPIGDKTLSSKEIIANESQERMGLLIDEKHIEHVRKIAERERAPLYVVGETTGDAHFSFKQGDGVKPFDLDVAQMFGHSPKTIMKDNTVERHYTDVTYSQDKIDEYLDRVLQLEAVACKDWLTNKVDRSVTGKIARQQCQGEIQLPLSDCGVVALDYRGEKGIATAIGHAPQAGLANPAAGSVLSVAEALTNIVWAPLTDGMDSISLSANWMWPCRSQEGEDARLYAGVKALSDFCCDLHINVPTGKDSLSLSQQYPNGEKIISPGTVIVSAGGEVSDIKKVVSPVLVNDKNASLYHIDFSFDEQHLGGSAFAQSLGKVGSDVPTVKNAEYFADAFMAIQQIVEKGWILAGHDISAGGLITTLLEMCFANTKGGMHINLHDICKDGDIVKALFAENPGVVIEVSDEHKQEFKDFMEEQGVGFAKIGYPVPEVRTIVVKAGDEEKTFNIDTLRDTWYKTSYLLDRKQSFNGKAAERFANYKKQPLEMNFTKDFTGKLAQYGISADRRKPSGIKAAVIREKGTQCERETAYSLYLAGFDVKDVMMTDLISGRETLEDINMIVFCGGFSNSDVLGSAKGWAGAFLFNPKAKEALDKFYAREDTLSLGICNGCQLMVELGLTGAKGVKMLHNDSHKFESEFISLSIPKNNSVMFGSLSGSKLGLWVAHGEGKFSLSEAESAYNVIAKYNYAGYPANPNGSNYNVAGICSADGRHLCMMPHPERAIFPWQCAWYPADRKNDEITPWIEAFVNARKWIEEKVKNKK</sequence>
<keyword evidence="4 12" id="KW-0963">Cytoplasm</keyword>
<comment type="catalytic activity">
    <reaction evidence="12">
        <text>N(2)-formyl-N(1)-(5-phospho-beta-D-ribosyl)glycinamide + L-glutamine + ATP + H2O = 2-formamido-N(1)-(5-O-phospho-beta-D-ribosyl)acetamidine + L-glutamate + ADP + phosphate + H(+)</text>
        <dbReference type="Rhea" id="RHEA:17129"/>
        <dbReference type="ChEBI" id="CHEBI:15377"/>
        <dbReference type="ChEBI" id="CHEBI:15378"/>
        <dbReference type="ChEBI" id="CHEBI:29985"/>
        <dbReference type="ChEBI" id="CHEBI:30616"/>
        <dbReference type="ChEBI" id="CHEBI:43474"/>
        <dbReference type="ChEBI" id="CHEBI:58359"/>
        <dbReference type="ChEBI" id="CHEBI:147286"/>
        <dbReference type="ChEBI" id="CHEBI:147287"/>
        <dbReference type="ChEBI" id="CHEBI:456216"/>
        <dbReference type="EC" id="6.3.5.3"/>
    </reaction>
</comment>
<feature type="binding site" evidence="12">
    <location>
        <position position="865"/>
    </location>
    <ligand>
        <name>Mg(2+)</name>
        <dbReference type="ChEBI" id="CHEBI:18420"/>
    </ligand>
</feature>
<dbReference type="GO" id="GO:0004642">
    <property type="term" value="F:phosphoribosylformylglycinamidine synthase activity"/>
    <property type="evidence" value="ECO:0007669"/>
    <property type="project" value="UniProtKB-UniRule"/>
</dbReference>
<feature type="binding site" evidence="12">
    <location>
        <position position="704"/>
    </location>
    <ligand>
        <name>Mg(2+)</name>
        <dbReference type="ChEBI" id="CHEBI:18420"/>
    </ligand>
</feature>
<keyword evidence="5 12" id="KW-0436">Ligase</keyword>
<dbReference type="InterPro" id="IPR010073">
    <property type="entry name" value="PurL_large"/>
</dbReference>
<dbReference type="Pfam" id="PF22689">
    <property type="entry name" value="FGAR-AT_PurM_N-like"/>
    <property type="match status" value="1"/>
</dbReference>
<feature type="domain" description="Phosphoribosylformylglycinamidine synthase N-terminal" evidence="15">
    <location>
        <begin position="37"/>
        <end position="109"/>
    </location>
</feature>
<dbReference type="SUPFAM" id="SSF52317">
    <property type="entry name" value="Class I glutamine amidotransferase-like"/>
    <property type="match status" value="1"/>
</dbReference>
<dbReference type="SUPFAM" id="SSF56042">
    <property type="entry name" value="PurM C-terminal domain-like"/>
    <property type="match status" value="2"/>
</dbReference>
<dbReference type="FunFam" id="3.90.650.10:FF:000018">
    <property type="entry name" value="Phosphoribosylformylglycinamidine synthase"/>
    <property type="match status" value="1"/>
</dbReference>
<dbReference type="HAMAP" id="MF_00419">
    <property type="entry name" value="PurL_1"/>
    <property type="match status" value="1"/>
</dbReference>
<dbReference type="CDD" id="cd02204">
    <property type="entry name" value="PurL_repeat2"/>
    <property type="match status" value="1"/>
</dbReference>
<feature type="binding site" evidence="12">
    <location>
        <position position="700"/>
    </location>
    <ligand>
        <name>Mg(2+)</name>
        <dbReference type="ChEBI" id="CHEBI:18420"/>
    </ligand>
</feature>
<keyword evidence="11 12" id="KW-0315">Glutamine amidotransferase</keyword>
<dbReference type="Gene3D" id="3.40.50.880">
    <property type="match status" value="1"/>
</dbReference>